<keyword evidence="11" id="KW-0732">Signal</keyword>
<dbReference type="Gene3D" id="2.60.40.60">
    <property type="entry name" value="Cadherins"/>
    <property type="match status" value="6"/>
</dbReference>
<dbReference type="SMART" id="SM00112">
    <property type="entry name" value="CA"/>
    <property type="match status" value="6"/>
</dbReference>
<evidence type="ECO:0000256" key="3">
    <source>
        <dbReference type="ARBA" id="ARBA00022737"/>
    </source>
</evidence>
<feature type="chain" id="PRO_5045865843" description="Cadherin domain-containing protein" evidence="11">
    <location>
        <begin position="24"/>
        <end position="1069"/>
    </location>
</feature>
<dbReference type="Proteomes" id="UP001642483">
    <property type="component" value="Unassembled WGS sequence"/>
</dbReference>
<feature type="domain" description="Cadherin" evidence="12">
    <location>
        <begin position="149"/>
        <end position="260"/>
    </location>
</feature>
<accession>A0ABP0F5D8</accession>
<evidence type="ECO:0000256" key="6">
    <source>
        <dbReference type="ARBA" id="ARBA00023136"/>
    </source>
</evidence>
<feature type="domain" description="Cadherin" evidence="12">
    <location>
        <begin position="615"/>
        <end position="730"/>
    </location>
</feature>
<dbReference type="InterPro" id="IPR050174">
    <property type="entry name" value="Protocadherin/Cadherin-CA"/>
</dbReference>
<sequence>MIITKSFNSSLLIILFVSSVVSANVINISLKEEQEIGEPIIDLREALNMTNRKSTVRIEFKIVDQFLSVDRSSNLAPSQPITGDAEWVAIEKSTGIVRHKERVDREILCGKVKQCFISVKVIVLPQPYFRIVQMNLYVDDINDNEPRFSSPALEFNVSENVKNGYEINLDNDKAEDVDLGNNSVLRYTLVPDDGHFQVRYNRDSEGDEHLSLVLKHVLDYEQTTIHRLTLIAHDMGITSQSSSVPVIIHVIDENDNKPVFEKPVYELVLTENMAPGQDVLTRVRAKDRDSGRLGNVHYVIPGGDGDSPVSVNRITGTVTLREKLDHNVHDGTKIIIEAIDDDDNRPQKSQTVLWLHVSDVNDHEPVIGINFIVSHQGNTAFISENAPNPSVLAHVSTSDLDEGSNGLVTTTVETIIPGIEDIGNVTEPGTFIIKDYLLSTIVKLNREVRSHYDIIIQACDHGVPHKCSSYNLRIVVLDENEFPPVFQHSKIDISLPEDSEVGSTITSVVATDKDAVNGPAWVLSENGEIEPSQNGVITYDIQLAETEDAVDSIPVLVDPTSGKITLVESLDYETRKIWKFIVIGRDGGRPIARDSQCVFTLTVENVNDNQPTFVKPKSNNSVIFASTQSSSPVFTTVKAVDFGIDEGTELRYSYSLVQKDGKYIHQEIYNDLFKLDELTGEFSLHWSSYPLPEILGRYNAIIEVTDSGTPPLSSSVTVVIKVIDAEIPLLPGSDEVHQEENDSGFSVILLAVICGACGLVLIIIMFVVFIIVKRKRNKTKHVAEKDTEAASPALSRSISHDGGVNELTVRTTNGSRAPHSPRRGRARSETNHKFNTSSTQHTNVSASYEHQYVMMEPPRSPSAMQKFLGHQQALYAKNPTHNLASWTSQPSVPLNNMSAETTDVIGMGEQCTEMCKLHGHSDTCWMPATEQTKILQQSNPNDATPPWQQKSGSRRKDSGCSVDTFSSALSYYKMTKTDSKRHNDVFHPNEVVLPDVVKGRTAMNSDASSMMSSTASSGASSGRPNNRRISSSSQRSPNYRSLKKSNSDSGYGTKYMKGSRMPSSISTEC</sequence>
<evidence type="ECO:0000313" key="13">
    <source>
        <dbReference type="EMBL" id="CAK8674924.1"/>
    </source>
</evidence>
<dbReference type="EMBL" id="CAWYQH010000013">
    <property type="protein sequence ID" value="CAK8674924.1"/>
    <property type="molecule type" value="Genomic_DNA"/>
</dbReference>
<keyword evidence="14" id="KW-1185">Reference proteome</keyword>
<feature type="region of interest" description="Disordered" evidence="9">
    <location>
        <begin position="1004"/>
        <end position="1069"/>
    </location>
</feature>
<reference evidence="13 14" key="1">
    <citation type="submission" date="2024-02" db="EMBL/GenBank/DDBJ databases">
        <authorList>
            <person name="Daric V."/>
            <person name="Darras S."/>
        </authorList>
    </citation>
    <scope>NUCLEOTIDE SEQUENCE [LARGE SCALE GENOMIC DNA]</scope>
</reference>
<dbReference type="InterPro" id="IPR020894">
    <property type="entry name" value="Cadherin_CS"/>
</dbReference>
<keyword evidence="5 10" id="KW-1133">Transmembrane helix</keyword>
<organism evidence="13 14">
    <name type="scientific">Clavelina lepadiformis</name>
    <name type="common">Light-bulb sea squirt</name>
    <name type="synonym">Ascidia lepadiformis</name>
    <dbReference type="NCBI Taxonomy" id="159417"/>
    <lineage>
        <taxon>Eukaryota</taxon>
        <taxon>Metazoa</taxon>
        <taxon>Chordata</taxon>
        <taxon>Tunicata</taxon>
        <taxon>Ascidiacea</taxon>
        <taxon>Aplousobranchia</taxon>
        <taxon>Clavelinidae</taxon>
        <taxon>Clavelina</taxon>
    </lineage>
</organism>
<keyword evidence="3" id="KW-0677">Repeat</keyword>
<keyword evidence="7" id="KW-0325">Glycoprotein</keyword>
<evidence type="ECO:0000256" key="2">
    <source>
        <dbReference type="ARBA" id="ARBA00022692"/>
    </source>
</evidence>
<comment type="caution">
    <text evidence="13">The sequence shown here is derived from an EMBL/GenBank/DDBJ whole genome shotgun (WGS) entry which is preliminary data.</text>
</comment>
<comment type="subcellular location">
    <subcellularLocation>
        <location evidence="1">Membrane</location>
        <topology evidence="1">Single-pass membrane protein</topology>
    </subcellularLocation>
</comment>
<feature type="region of interest" description="Disordered" evidence="9">
    <location>
        <begin position="936"/>
        <end position="960"/>
    </location>
</feature>
<dbReference type="PANTHER" id="PTHR24028">
    <property type="entry name" value="CADHERIN-87A"/>
    <property type="match status" value="1"/>
</dbReference>
<evidence type="ECO:0000256" key="8">
    <source>
        <dbReference type="PROSITE-ProRule" id="PRU00043"/>
    </source>
</evidence>
<keyword evidence="6 10" id="KW-0472">Membrane</keyword>
<dbReference type="PANTHER" id="PTHR24028:SF328">
    <property type="entry name" value="CADHERIN-3"/>
    <property type="match status" value="1"/>
</dbReference>
<dbReference type="CDD" id="cd11304">
    <property type="entry name" value="Cadherin_repeat"/>
    <property type="match status" value="5"/>
</dbReference>
<feature type="signal peptide" evidence="11">
    <location>
        <begin position="1"/>
        <end position="23"/>
    </location>
</feature>
<proteinExistence type="predicted"/>
<dbReference type="PROSITE" id="PS00232">
    <property type="entry name" value="CADHERIN_1"/>
    <property type="match status" value="3"/>
</dbReference>
<protein>
    <recommendedName>
        <fullName evidence="12">Cadherin domain-containing protein</fullName>
    </recommendedName>
</protein>
<feature type="domain" description="Cadherin" evidence="12">
    <location>
        <begin position="374"/>
        <end position="486"/>
    </location>
</feature>
<dbReference type="PRINTS" id="PR00205">
    <property type="entry name" value="CADHERIN"/>
</dbReference>
<feature type="compositionally biased region" description="Low complexity" evidence="9">
    <location>
        <begin position="1004"/>
        <end position="1040"/>
    </location>
</feature>
<dbReference type="SUPFAM" id="SSF49313">
    <property type="entry name" value="Cadherin-like"/>
    <property type="match status" value="5"/>
</dbReference>
<evidence type="ECO:0000256" key="9">
    <source>
        <dbReference type="SAM" id="MobiDB-lite"/>
    </source>
</evidence>
<evidence type="ECO:0000256" key="5">
    <source>
        <dbReference type="ARBA" id="ARBA00022989"/>
    </source>
</evidence>
<feature type="transmembrane region" description="Helical" evidence="10">
    <location>
        <begin position="747"/>
        <end position="772"/>
    </location>
</feature>
<evidence type="ECO:0000256" key="1">
    <source>
        <dbReference type="ARBA" id="ARBA00004167"/>
    </source>
</evidence>
<feature type="compositionally biased region" description="Polar residues" evidence="9">
    <location>
        <begin position="936"/>
        <end position="951"/>
    </location>
</feature>
<dbReference type="Pfam" id="PF00028">
    <property type="entry name" value="Cadherin"/>
    <property type="match status" value="2"/>
</dbReference>
<evidence type="ECO:0000256" key="4">
    <source>
        <dbReference type="ARBA" id="ARBA00022837"/>
    </source>
</evidence>
<dbReference type="InterPro" id="IPR002126">
    <property type="entry name" value="Cadherin-like_dom"/>
</dbReference>
<evidence type="ECO:0000256" key="10">
    <source>
        <dbReference type="SAM" id="Phobius"/>
    </source>
</evidence>
<evidence type="ECO:0000256" key="7">
    <source>
        <dbReference type="ARBA" id="ARBA00023180"/>
    </source>
</evidence>
<feature type="domain" description="Cadherin" evidence="12">
    <location>
        <begin position="261"/>
        <end position="367"/>
    </location>
</feature>
<evidence type="ECO:0000313" key="14">
    <source>
        <dbReference type="Proteomes" id="UP001642483"/>
    </source>
</evidence>
<gene>
    <name evidence="13" type="ORF">CVLEPA_LOCUS4575</name>
</gene>
<feature type="domain" description="Cadherin" evidence="12">
    <location>
        <begin position="487"/>
        <end position="613"/>
    </location>
</feature>
<keyword evidence="4 8" id="KW-0106">Calcium</keyword>
<dbReference type="InterPro" id="IPR015919">
    <property type="entry name" value="Cadherin-like_sf"/>
</dbReference>
<evidence type="ECO:0000259" key="12">
    <source>
        <dbReference type="PROSITE" id="PS50268"/>
    </source>
</evidence>
<feature type="region of interest" description="Disordered" evidence="9">
    <location>
        <begin position="780"/>
        <end position="841"/>
    </location>
</feature>
<feature type="domain" description="Cadherin" evidence="12">
    <location>
        <begin position="22"/>
        <end position="148"/>
    </location>
</feature>
<name>A0ABP0F5D8_CLALP</name>
<dbReference type="PROSITE" id="PS50268">
    <property type="entry name" value="CADHERIN_2"/>
    <property type="match status" value="6"/>
</dbReference>
<evidence type="ECO:0000256" key="11">
    <source>
        <dbReference type="SAM" id="SignalP"/>
    </source>
</evidence>
<keyword evidence="2 10" id="KW-0812">Transmembrane</keyword>